<name>A0A5C5WH11_9PLAN</name>
<keyword evidence="1" id="KW-0812">Transmembrane</keyword>
<dbReference type="OrthoDB" id="228932at2"/>
<keyword evidence="3" id="KW-1185">Reference proteome</keyword>
<keyword evidence="1" id="KW-0472">Membrane</keyword>
<dbReference type="Gene3D" id="1.25.40.10">
    <property type="entry name" value="Tetratricopeptide repeat domain"/>
    <property type="match status" value="1"/>
</dbReference>
<comment type="caution">
    <text evidence="2">The sequence shown here is derived from an EMBL/GenBank/DDBJ whole genome shotgun (WGS) entry which is preliminary data.</text>
</comment>
<dbReference type="InterPro" id="IPR036514">
    <property type="entry name" value="SGNH_hydro_sf"/>
</dbReference>
<evidence type="ECO:0000313" key="2">
    <source>
        <dbReference type="EMBL" id="TWT50084.1"/>
    </source>
</evidence>
<dbReference type="RefSeq" id="WP_146511070.1">
    <property type="nucleotide sequence ID" value="NZ_SIHI01000014.1"/>
</dbReference>
<sequence length="583" mass="65463">MTNQETEVTPKTRRPPRSRRRIWIFRTLAIAFPFLLIGLSEAILRTAGYGTDLSLVIQLTSLDRELPWQINPRADRVYVGIGDVMGPQPRRIDIPPQKEIDRVVVIGGSTVIGFPYAPEVAFPKYLQVLLNDVSPERPVEVLNLGITSINSFAVADLVQQSLQLNPDLIILHTGHNEFYGPGGPASTAQQIPTSFAPSFYRWRRTRLSQLLTLTSKQQVQDDLLSVLPSTFQIPFESEMVSQATDNLISNLDTAITTASNAGIPVVLTTVACNLRDQGPLNAFLPHDITEIEQNDWAIAMRDAEIAMLDDNYELSREKLNKAIEVCPEHAASHYRLAQCLERLNEPDAALKEYELARDYDGCRFRAPSPFTKAIRDIAASHPSVQFVDVVDELDAYTEFPAPGFDLFLEHVHYNQQGHAALARLLAPVVQNARKLTWPTDHEITDDELVTQVGLVTEDELAALSFSIQVLESRPFQNTLDHQQHIQFLVNEILGKLDQLSPSRRECFESLNTDVMTNSLIESLVKEHLRLGNLEDAHEMAQILLKRKPWKAESYQLAAQVAEARSDTQNGNDYADRARELAVH</sequence>
<dbReference type="SUPFAM" id="SSF52266">
    <property type="entry name" value="SGNH hydrolase"/>
    <property type="match status" value="1"/>
</dbReference>
<dbReference type="PANTHER" id="PTHR30383:SF5">
    <property type="entry name" value="SGNH HYDROLASE-TYPE ESTERASE DOMAIN-CONTAINING PROTEIN"/>
    <property type="match status" value="1"/>
</dbReference>
<proteinExistence type="predicted"/>
<evidence type="ECO:0000313" key="3">
    <source>
        <dbReference type="Proteomes" id="UP000317243"/>
    </source>
</evidence>
<dbReference type="InterPro" id="IPR011990">
    <property type="entry name" value="TPR-like_helical_dom_sf"/>
</dbReference>
<dbReference type="Proteomes" id="UP000317243">
    <property type="component" value="Unassembled WGS sequence"/>
</dbReference>
<reference evidence="2 3" key="1">
    <citation type="submission" date="2019-02" db="EMBL/GenBank/DDBJ databases">
        <title>Deep-cultivation of Planctomycetes and their phenomic and genomic characterization uncovers novel biology.</title>
        <authorList>
            <person name="Wiegand S."/>
            <person name="Jogler M."/>
            <person name="Boedeker C."/>
            <person name="Pinto D."/>
            <person name="Vollmers J."/>
            <person name="Rivas-Marin E."/>
            <person name="Kohn T."/>
            <person name="Peeters S.H."/>
            <person name="Heuer A."/>
            <person name="Rast P."/>
            <person name="Oberbeckmann S."/>
            <person name="Bunk B."/>
            <person name="Jeske O."/>
            <person name="Meyerdierks A."/>
            <person name="Storesund J.E."/>
            <person name="Kallscheuer N."/>
            <person name="Luecker S."/>
            <person name="Lage O.M."/>
            <person name="Pohl T."/>
            <person name="Merkel B.J."/>
            <person name="Hornburger P."/>
            <person name="Mueller R.-W."/>
            <person name="Bruemmer F."/>
            <person name="Labrenz M."/>
            <person name="Spormann A.M."/>
            <person name="Op Den Camp H."/>
            <person name="Overmann J."/>
            <person name="Amann R."/>
            <person name="Jetten M.S.M."/>
            <person name="Mascher T."/>
            <person name="Medema M.H."/>
            <person name="Devos D.P."/>
            <person name="Kaster A.-K."/>
            <person name="Ovreas L."/>
            <person name="Rohde M."/>
            <person name="Galperin M.Y."/>
            <person name="Jogler C."/>
        </authorList>
    </citation>
    <scope>NUCLEOTIDE SEQUENCE [LARGE SCALE GENOMIC DNA]</scope>
    <source>
        <strain evidence="2 3">KOR42</strain>
    </source>
</reference>
<dbReference type="InterPro" id="IPR051532">
    <property type="entry name" value="Ester_Hydrolysis_Enzymes"/>
</dbReference>
<protein>
    <submittedName>
        <fullName evidence="2">Uncharacterized protein</fullName>
    </submittedName>
</protein>
<gene>
    <name evidence="2" type="ORF">KOR42_36300</name>
</gene>
<evidence type="ECO:0000256" key="1">
    <source>
        <dbReference type="SAM" id="Phobius"/>
    </source>
</evidence>
<dbReference type="PANTHER" id="PTHR30383">
    <property type="entry name" value="THIOESTERASE 1/PROTEASE 1/LYSOPHOSPHOLIPASE L1"/>
    <property type="match status" value="1"/>
</dbReference>
<accession>A0A5C5WH11</accession>
<dbReference type="EMBL" id="SIHI01000014">
    <property type="protein sequence ID" value="TWT50084.1"/>
    <property type="molecule type" value="Genomic_DNA"/>
</dbReference>
<dbReference type="SUPFAM" id="SSF48452">
    <property type="entry name" value="TPR-like"/>
    <property type="match status" value="1"/>
</dbReference>
<dbReference type="AlphaFoldDB" id="A0A5C5WH11"/>
<keyword evidence="1" id="KW-1133">Transmembrane helix</keyword>
<dbReference type="GO" id="GO:0004622">
    <property type="term" value="F:phosphatidylcholine lysophospholipase activity"/>
    <property type="evidence" value="ECO:0007669"/>
    <property type="project" value="TreeGrafter"/>
</dbReference>
<feature type="transmembrane region" description="Helical" evidence="1">
    <location>
        <begin position="23"/>
        <end position="44"/>
    </location>
</feature>
<organism evidence="2 3">
    <name type="scientific">Thalassoglobus neptunius</name>
    <dbReference type="NCBI Taxonomy" id="1938619"/>
    <lineage>
        <taxon>Bacteria</taxon>
        <taxon>Pseudomonadati</taxon>
        <taxon>Planctomycetota</taxon>
        <taxon>Planctomycetia</taxon>
        <taxon>Planctomycetales</taxon>
        <taxon>Planctomycetaceae</taxon>
        <taxon>Thalassoglobus</taxon>
    </lineage>
</organism>
<dbReference type="Gene3D" id="3.40.50.1110">
    <property type="entry name" value="SGNH hydrolase"/>
    <property type="match status" value="1"/>
</dbReference>